<dbReference type="Proteomes" id="UP000824044">
    <property type="component" value="Unassembled WGS sequence"/>
</dbReference>
<organism evidence="1 2">
    <name type="scientific">Candidatus Gallimonas intestinigallinarum</name>
    <dbReference type="NCBI Taxonomy" id="2838604"/>
    <lineage>
        <taxon>Bacteria</taxon>
        <taxon>Bacillati</taxon>
        <taxon>Bacillota</taxon>
        <taxon>Clostridia</taxon>
        <taxon>Candidatus Gallimonas</taxon>
    </lineage>
</organism>
<sequence>MIETEIIGYMPDPKKRAARIAALANERESRGDTLVSVLSTPNCGAILVFRTPAVPEKK</sequence>
<reference evidence="1" key="2">
    <citation type="submission" date="2021-04" db="EMBL/GenBank/DDBJ databases">
        <authorList>
            <person name="Gilroy R."/>
        </authorList>
    </citation>
    <scope>NUCLEOTIDE SEQUENCE</scope>
    <source>
        <strain evidence="1">CHK33-5263</strain>
    </source>
</reference>
<proteinExistence type="predicted"/>
<reference evidence="1" key="1">
    <citation type="journal article" date="2021" name="PeerJ">
        <title>Extensive microbial diversity within the chicken gut microbiome revealed by metagenomics and culture.</title>
        <authorList>
            <person name="Gilroy R."/>
            <person name="Ravi A."/>
            <person name="Getino M."/>
            <person name="Pursley I."/>
            <person name="Horton D.L."/>
            <person name="Alikhan N.F."/>
            <person name="Baker D."/>
            <person name="Gharbi K."/>
            <person name="Hall N."/>
            <person name="Watson M."/>
            <person name="Adriaenssens E.M."/>
            <person name="Foster-Nyarko E."/>
            <person name="Jarju S."/>
            <person name="Secka A."/>
            <person name="Antonio M."/>
            <person name="Oren A."/>
            <person name="Chaudhuri R.R."/>
            <person name="La Ragione R."/>
            <person name="Hildebrand F."/>
            <person name="Pallen M.J."/>
        </authorList>
    </citation>
    <scope>NUCLEOTIDE SEQUENCE</scope>
    <source>
        <strain evidence="1">CHK33-5263</strain>
    </source>
</reference>
<dbReference type="AlphaFoldDB" id="A0A9D2IUV5"/>
<evidence type="ECO:0000313" key="1">
    <source>
        <dbReference type="EMBL" id="HIZ24121.1"/>
    </source>
</evidence>
<dbReference type="EMBL" id="DXBS01000032">
    <property type="protein sequence ID" value="HIZ24121.1"/>
    <property type="molecule type" value="Genomic_DNA"/>
</dbReference>
<protein>
    <submittedName>
        <fullName evidence="1">Uncharacterized protein</fullName>
    </submittedName>
</protein>
<accession>A0A9D2IUV5</accession>
<gene>
    <name evidence="1" type="ORF">H9812_01395</name>
</gene>
<comment type="caution">
    <text evidence="1">The sequence shown here is derived from an EMBL/GenBank/DDBJ whole genome shotgun (WGS) entry which is preliminary data.</text>
</comment>
<name>A0A9D2IUV5_9FIRM</name>
<evidence type="ECO:0000313" key="2">
    <source>
        <dbReference type="Proteomes" id="UP000824044"/>
    </source>
</evidence>